<dbReference type="SMART" id="SM00052">
    <property type="entry name" value="EAL"/>
    <property type="match status" value="1"/>
</dbReference>
<dbReference type="SUPFAM" id="SSF141868">
    <property type="entry name" value="EAL domain-like"/>
    <property type="match status" value="1"/>
</dbReference>
<evidence type="ECO:0000313" key="2">
    <source>
        <dbReference type="EMBL" id="MDN3563362.1"/>
    </source>
</evidence>
<dbReference type="PANTHER" id="PTHR33121:SF79">
    <property type="entry name" value="CYCLIC DI-GMP PHOSPHODIESTERASE PDED-RELATED"/>
    <property type="match status" value="1"/>
</dbReference>
<dbReference type="EMBL" id="JAUFPN010000027">
    <property type="protein sequence ID" value="MDN3563362.1"/>
    <property type="molecule type" value="Genomic_DNA"/>
</dbReference>
<proteinExistence type="predicted"/>
<comment type="caution">
    <text evidence="2">The sequence shown here is derived from an EMBL/GenBank/DDBJ whole genome shotgun (WGS) entry which is preliminary data.</text>
</comment>
<dbReference type="Proteomes" id="UP001529369">
    <property type="component" value="Unassembled WGS sequence"/>
</dbReference>
<name>A0ABT8A0W6_9PROT</name>
<evidence type="ECO:0000259" key="1">
    <source>
        <dbReference type="PROSITE" id="PS50883"/>
    </source>
</evidence>
<dbReference type="PROSITE" id="PS50883">
    <property type="entry name" value="EAL"/>
    <property type="match status" value="1"/>
</dbReference>
<reference evidence="3" key="1">
    <citation type="journal article" date="2019" name="Int. J. Syst. Evol. Microbiol.">
        <title>The Global Catalogue of Microorganisms (GCM) 10K type strain sequencing project: providing services to taxonomists for standard genome sequencing and annotation.</title>
        <authorList>
            <consortium name="The Broad Institute Genomics Platform"/>
            <consortium name="The Broad Institute Genome Sequencing Center for Infectious Disease"/>
            <person name="Wu L."/>
            <person name="Ma J."/>
        </authorList>
    </citation>
    <scope>NUCLEOTIDE SEQUENCE [LARGE SCALE GENOMIC DNA]</scope>
    <source>
        <strain evidence="3">CECT 7131</strain>
    </source>
</reference>
<sequence>MAGHGVRRHLARPPLPAGLLDGAAPAPVLPPAADPVLRDAAALAAGLCNGEVSVHYQPVVRLADRRPVMVEALARWHRPTVPVPPDRFVPLAESAGLTRALSVLVASRAVREVAPLWQALRLKVSVNLPLGQLLAPDLPAWLHRTMRLGGLRRGQLSLELTETTTVHDRSALHRALLRLRAGGYRVLLDDIILHDDRDWLLGLPFGAFKLDRSLVERLPTDGQARREVRRLVRLADAAGRQVIAEGVSDRRLWSTVRSLGVHHAQGYMIGRPIPAQALPGWSSGWRGGRLS</sequence>
<protein>
    <submittedName>
        <fullName evidence="2">EAL domain-containing protein</fullName>
    </submittedName>
</protein>
<dbReference type="CDD" id="cd01948">
    <property type="entry name" value="EAL"/>
    <property type="match status" value="1"/>
</dbReference>
<organism evidence="2 3">
    <name type="scientific">Paeniroseomonas aquatica</name>
    <dbReference type="NCBI Taxonomy" id="373043"/>
    <lineage>
        <taxon>Bacteria</taxon>
        <taxon>Pseudomonadati</taxon>
        <taxon>Pseudomonadota</taxon>
        <taxon>Alphaproteobacteria</taxon>
        <taxon>Acetobacterales</taxon>
        <taxon>Acetobacteraceae</taxon>
        <taxon>Paeniroseomonas</taxon>
    </lineage>
</organism>
<dbReference type="InterPro" id="IPR035919">
    <property type="entry name" value="EAL_sf"/>
</dbReference>
<feature type="domain" description="EAL" evidence="1">
    <location>
        <begin position="36"/>
        <end position="286"/>
    </location>
</feature>
<dbReference type="PANTHER" id="PTHR33121">
    <property type="entry name" value="CYCLIC DI-GMP PHOSPHODIESTERASE PDEF"/>
    <property type="match status" value="1"/>
</dbReference>
<keyword evidence="3" id="KW-1185">Reference proteome</keyword>
<dbReference type="InterPro" id="IPR050706">
    <property type="entry name" value="Cyclic-di-GMP_PDE-like"/>
</dbReference>
<dbReference type="RefSeq" id="WP_290315106.1">
    <property type="nucleotide sequence ID" value="NZ_JAUFPN010000027.1"/>
</dbReference>
<evidence type="ECO:0000313" key="3">
    <source>
        <dbReference type="Proteomes" id="UP001529369"/>
    </source>
</evidence>
<accession>A0ABT8A0W6</accession>
<gene>
    <name evidence="2" type="ORF">QWZ14_03100</name>
</gene>
<dbReference type="Pfam" id="PF00563">
    <property type="entry name" value="EAL"/>
    <property type="match status" value="1"/>
</dbReference>
<dbReference type="Gene3D" id="3.20.20.450">
    <property type="entry name" value="EAL domain"/>
    <property type="match status" value="1"/>
</dbReference>
<dbReference type="InterPro" id="IPR001633">
    <property type="entry name" value="EAL_dom"/>
</dbReference>